<evidence type="ECO:0000256" key="1">
    <source>
        <dbReference type="SAM" id="MobiDB-lite"/>
    </source>
</evidence>
<protein>
    <submittedName>
        <fullName evidence="2">Uncharacterized protein</fullName>
    </submittedName>
</protein>
<organism evidence="2 3">
    <name type="scientific">Sistotremastrum suecicum HHB10207 ss-3</name>
    <dbReference type="NCBI Taxonomy" id="1314776"/>
    <lineage>
        <taxon>Eukaryota</taxon>
        <taxon>Fungi</taxon>
        <taxon>Dikarya</taxon>
        <taxon>Basidiomycota</taxon>
        <taxon>Agaricomycotina</taxon>
        <taxon>Agaricomycetes</taxon>
        <taxon>Sistotremastrales</taxon>
        <taxon>Sistotremastraceae</taxon>
        <taxon>Sistotremastrum</taxon>
    </lineage>
</organism>
<dbReference type="EMBL" id="KV428024">
    <property type="protein sequence ID" value="KZT41114.1"/>
    <property type="molecule type" value="Genomic_DNA"/>
</dbReference>
<feature type="region of interest" description="Disordered" evidence="1">
    <location>
        <begin position="27"/>
        <end position="135"/>
    </location>
</feature>
<gene>
    <name evidence="2" type="ORF">SISSUDRAFT_1043191</name>
</gene>
<evidence type="ECO:0000313" key="3">
    <source>
        <dbReference type="Proteomes" id="UP000076798"/>
    </source>
</evidence>
<sequence length="289" mass="32027">MSNINDPASVLALLDQLRASAAYNDIATIPSETQAPPVIKEPSVESDEPSASDEKEVSELLEDIVPAETTSTEPEAEITPNISSSISSLLSKLTAPPQPSAPPAVRHYSPLPPTPVIQPEPEPVPYTPPPPPVPRPSIPQHDRRSMTFQQALPILATFGDNDDFREDYLKLKSDQELMEKVLFEEREKIKRSFEDKVKVATSRAQITGVNLSAFDMQAMQSKYVKALDRHAIDRVLPAWDGLVAKQQDIFEKHCVPTMFLSKDKVVRSKQQKVIDVLDGIMQVENDSVL</sequence>
<reference evidence="2 3" key="1">
    <citation type="journal article" date="2016" name="Mol. Biol. Evol.">
        <title>Comparative Genomics of Early-Diverging Mushroom-Forming Fungi Provides Insights into the Origins of Lignocellulose Decay Capabilities.</title>
        <authorList>
            <person name="Nagy L.G."/>
            <person name="Riley R."/>
            <person name="Tritt A."/>
            <person name="Adam C."/>
            <person name="Daum C."/>
            <person name="Floudas D."/>
            <person name="Sun H."/>
            <person name="Yadav J.S."/>
            <person name="Pangilinan J."/>
            <person name="Larsson K.H."/>
            <person name="Matsuura K."/>
            <person name="Barry K."/>
            <person name="Labutti K."/>
            <person name="Kuo R."/>
            <person name="Ohm R.A."/>
            <person name="Bhattacharya S.S."/>
            <person name="Shirouzu T."/>
            <person name="Yoshinaga Y."/>
            <person name="Martin F.M."/>
            <person name="Grigoriev I.V."/>
            <person name="Hibbett D.S."/>
        </authorList>
    </citation>
    <scope>NUCLEOTIDE SEQUENCE [LARGE SCALE GENOMIC DNA]</scope>
    <source>
        <strain evidence="2 3">HHB10207 ss-3</strain>
    </source>
</reference>
<proteinExistence type="predicted"/>
<feature type="compositionally biased region" description="Pro residues" evidence="1">
    <location>
        <begin position="110"/>
        <end position="135"/>
    </location>
</feature>
<dbReference type="STRING" id="1314776.A0A166FY30"/>
<dbReference type="Proteomes" id="UP000076798">
    <property type="component" value="Unassembled WGS sequence"/>
</dbReference>
<feature type="compositionally biased region" description="Low complexity" evidence="1">
    <location>
        <begin position="66"/>
        <end position="91"/>
    </location>
</feature>
<dbReference type="OrthoDB" id="21617at2759"/>
<evidence type="ECO:0000313" key="2">
    <source>
        <dbReference type="EMBL" id="KZT41114.1"/>
    </source>
</evidence>
<accession>A0A166FY30</accession>
<keyword evidence="3" id="KW-1185">Reference proteome</keyword>
<dbReference type="AlphaFoldDB" id="A0A166FY30"/>
<name>A0A166FY30_9AGAM</name>